<dbReference type="AlphaFoldDB" id="A0A1Y6D5B0"/>
<evidence type="ECO:0000259" key="7">
    <source>
        <dbReference type="PROSITE" id="PS51085"/>
    </source>
</evidence>
<keyword evidence="9" id="KW-1185">Reference proteome</keyword>
<proteinExistence type="inferred from homology"/>
<dbReference type="GO" id="GO:0051537">
    <property type="term" value="F:2 iron, 2 sulfur cluster binding"/>
    <property type="evidence" value="ECO:0007669"/>
    <property type="project" value="UniProtKB-KW"/>
</dbReference>
<dbReference type="InterPro" id="IPR001041">
    <property type="entry name" value="2Fe-2S_ferredoxin-type"/>
</dbReference>
<dbReference type="GO" id="GO:0009055">
    <property type="term" value="F:electron transfer activity"/>
    <property type="evidence" value="ECO:0007669"/>
    <property type="project" value="TreeGrafter"/>
</dbReference>
<dbReference type="Gene3D" id="3.10.20.30">
    <property type="match status" value="1"/>
</dbReference>
<dbReference type="InterPro" id="IPR001055">
    <property type="entry name" value="Adrenodoxin-like"/>
</dbReference>
<name>A0A1Y6D5B0_9GAMM</name>
<organism evidence="8 9">
    <name type="scientific">Methylomagnum ishizawai</name>
    <dbReference type="NCBI Taxonomy" id="1760988"/>
    <lineage>
        <taxon>Bacteria</taxon>
        <taxon>Pseudomonadati</taxon>
        <taxon>Pseudomonadota</taxon>
        <taxon>Gammaproteobacteria</taxon>
        <taxon>Methylococcales</taxon>
        <taxon>Methylococcaceae</taxon>
        <taxon>Methylomagnum</taxon>
    </lineage>
</organism>
<protein>
    <submittedName>
        <fullName evidence="8">Ferredoxin, 2Fe-2S</fullName>
    </submittedName>
</protein>
<evidence type="ECO:0000313" key="8">
    <source>
        <dbReference type="EMBL" id="SMF97600.1"/>
    </source>
</evidence>
<dbReference type="SUPFAM" id="SSF54292">
    <property type="entry name" value="2Fe-2S ferredoxin-like"/>
    <property type="match status" value="1"/>
</dbReference>
<dbReference type="GO" id="GO:0140647">
    <property type="term" value="P:P450-containing electron transport chain"/>
    <property type="evidence" value="ECO:0007669"/>
    <property type="project" value="InterPro"/>
</dbReference>
<dbReference type="PANTHER" id="PTHR23426">
    <property type="entry name" value="FERREDOXIN/ADRENODOXIN"/>
    <property type="match status" value="1"/>
</dbReference>
<accession>A0A1Y6D5B0</accession>
<evidence type="ECO:0000313" key="9">
    <source>
        <dbReference type="Proteomes" id="UP000192923"/>
    </source>
</evidence>
<feature type="domain" description="2Fe-2S ferredoxin-type" evidence="7">
    <location>
        <begin position="1"/>
        <end position="99"/>
    </location>
</feature>
<evidence type="ECO:0000256" key="5">
    <source>
        <dbReference type="ARBA" id="ARBA00023014"/>
    </source>
</evidence>
<dbReference type="OrthoDB" id="9796486at2"/>
<evidence type="ECO:0000256" key="6">
    <source>
        <dbReference type="ARBA" id="ARBA00034078"/>
    </source>
</evidence>
<dbReference type="CDD" id="cd00207">
    <property type="entry name" value="fer2"/>
    <property type="match status" value="1"/>
</dbReference>
<gene>
    <name evidence="8" type="ORF">SAMN02949497_0170</name>
</gene>
<dbReference type="InterPro" id="IPR036010">
    <property type="entry name" value="2Fe-2S_ferredoxin-like_sf"/>
</dbReference>
<sequence>MTTLTIQPSGKTVEVTEGMTLLEAILAAGENLMHKCGGNAQCGSCHIFLQAGKKGVSRPAAPEHSKLDTIVGVGSKSRLACQSKVLGTEDITVELLSFV</sequence>
<dbReference type="Pfam" id="PF00111">
    <property type="entry name" value="Fer2"/>
    <property type="match status" value="1"/>
</dbReference>
<evidence type="ECO:0000256" key="2">
    <source>
        <dbReference type="ARBA" id="ARBA00022714"/>
    </source>
</evidence>
<evidence type="ECO:0000256" key="3">
    <source>
        <dbReference type="ARBA" id="ARBA00022723"/>
    </source>
</evidence>
<dbReference type="EMBL" id="FXAM01000003">
    <property type="protein sequence ID" value="SMF97600.1"/>
    <property type="molecule type" value="Genomic_DNA"/>
</dbReference>
<evidence type="ECO:0000256" key="4">
    <source>
        <dbReference type="ARBA" id="ARBA00023004"/>
    </source>
</evidence>
<dbReference type="PANTHER" id="PTHR23426:SF65">
    <property type="entry name" value="FERREDOXIN-2, MITOCHONDRIAL"/>
    <property type="match status" value="1"/>
</dbReference>
<dbReference type="InterPro" id="IPR012675">
    <property type="entry name" value="Beta-grasp_dom_sf"/>
</dbReference>
<evidence type="ECO:0000256" key="1">
    <source>
        <dbReference type="ARBA" id="ARBA00010914"/>
    </source>
</evidence>
<keyword evidence="2" id="KW-0001">2Fe-2S</keyword>
<keyword evidence="5" id="KW-0411">Iron-sulfur</keyword>
<dbReference type="GO" id="GO:0046872">
    <property type="term" value="F:metal ion binding"/>
    <property type="evidence" value="ECO:0007669"/>
    <property type="project" value="UniProtKB-KW"/>
</dbReference>
<dbReference type="STRING" id="1760988.SAMN02949497_0170"/>
<keyword evidence="3" id="KW-0479">Metal-binding</keyword>
<reference evidence="8 9" key="1">
    <citation type="submission" date="2016-12" db="EMBL/GenBank/DDBJ databases">
        <authorList>
            <person name="Song W.-J."/>
            <person name="Kurnit D.M."/>
        </authorList>
    </citation>
    <scope>NUCLEOTIDE SEQUENCE [LARGE SCALE GENOMIC DNA]</scope>
    <source>
        <strain evidence="8 9">175</strain>
    </source>
</reference>
<comment type="similarity">
    <text evidence="1">Belongs to the adrenodoxin/putidaredoxin family.</text>
</comment>
<dbReference type="PROSITE" id="PS51085">
    <property type="entry name" value="2FE2S_FER_2"/>
    <property type="match status" value="1"/>
</dbReference>
<dbReference type="RefSeq" id="WP_085216623.1">
    <property type="nucleotide sequence ID" value="NZ_FXAM01000003.1"/>
</dbReference>
<comment type="cofactor">
    <cofactor evidence="6">
        <name>[2Fe-2S] cluster</name>
        <dbReference type="ChEBI" id="CHEBI:190135"/>
    </cofactor>
</comment>
<dbReference type="Proteomes" id="UP000192923">
    <property type="component" value="Unassembled WGS sequence"/>
</dbReference>
<keyword evidence="4" id="KW-0408">Iron</keyword>